<dbReference type="Proteomes" id="UP000799438">
    <property type="component" value="Unassembled WGS sequence"/>
</dbReference>
<dbReference type="GeneID" id="54292461"/>
<dbReference type="AlphaFoldDB" id="A0A6A6BHG6"/>
<sequence>MLDANLSEGTLRYTRFLSIVLGHMIATKRLACCIFVFPGWVRSAWAQAGKCFVYFSSEIQSILISFSSWISDPSTPGAFQQEARFDPTMLGWVQGYDAVTRTPVPSFLIVQFLADHEYQQVDLTRYKSPVREAEPCPSILARSIVWMHSQCFRI</sequence>
<gene>
    <name evidence="1" type="ORF">K452DRAFT_10612</name>
</gene>
<name>A0A6A6BHG6_9PEZI</name>
<evidence type="ECO:0000313" key="2">
    <source>
        <dbReference type="Proteomes" id="UP000799438"/>
    </source>
</evidence>
<accession>A0A6A6BHG6</accession>
<proteinExistence type="predicted"/>
<dbReference type="RefSeq" id="XP_033398487.1">
    <property type="nucleotide sequence ID" value="XM_033534969.1"/>
</dbReference>
<organism evidence="1 2">
    <name type="scientific">Aplosporella prunicola CBS 121167</name>
    <dbReference type="NCBI Taxonomy" id="1176127"/>
    <lineage>
        <taxon>Eukaryota</taxon>
        <taxon>Fungi</taxon>
        <taxon>Dikarya</taxon>
        <taxon>Ascomycota</taxon>
        <taxon>Pezizomycotina</taxon>
        <taxon>Dothideomycetes</taxon>
        <taxon>Dothideomycetes incertae sedis</taxon>
        <taxon>Botryosphaeriales</taxon>
        <taxon>Aplosporellaceae</taxon>
        <taxon>Aplosporella</taxon>
    </lineage>
</organism>
<evidence type="ECO:0000313" key="1">
    <source>
        <dbReference type="EMBL" id="KAF2142775.1"/>
    </source>
</evidence>
<keyword evidence="2" id="KW-1185">Reference proteome</keyword>
<dbReference type="EMBL" id="ML995483">
    <property type="protein sequence ID" value="KAF2142775.1"/>
    <property type="molecule type" value="Genomic_DNA"/>
</dbReference>
<protein>
    <submittedName>
        <fullName evidence="1">Uncharacterized protein</fullName>
    </submittedName>
</protein>
<reference evidence="1" key="1">
    <citation type="journal article" date="2020" name="Stud. Mycol.">
        <title>101 Dothideomycetes genomes: a test case for predicting lifestyles and emergence of pathogens.</title>
        <authorList>
            <person name="Haridas S."/>
            <person name="Albert R."/>
            <person name="Binder M."/>
            <person name="Bloem J."/>
            <person name="Labutti K."/>
            <person name="Salamov A."/>
            <person name="Andreopoulos B."/>
            <person name="Baker S."/>
            <person name="Barry K."/>
            <person name="Bills G."/>
            <person name="Bluhm B."/>
            <person name="Cannon C."/>
            <person name="Castanera R."/>
            <person name="Culley D."/>
            <person name="Daum C."/>
            <person name="Ezra D."/>
            <person name="Gonzalez J."/>
            <person name="Henrissat B."/>
            <person name="Kuo A."/>
            <person name="Liang C."/>
            <person name="Lipzen A."/>
            <person name="Lutzoni F."/>
            <person name="Magnuson J."/>
            <person name="Mondo S."/>
            <person name="Nolan M."/>
            <person name="Ohm R."/>
            <person name="Pangilinan J."/>
            <person name="Park H.-J."/>
            <person name="Ramirez L."/>
            <person name="Alfaro M."/>
            <person name="Sun H."/>
            <person name="Tritt A."/>
            <person name="Yoshinaga Y."/>
            <person name="Zwiers L.-H."/>
            <person name="Turgeon B."/>
            <person name="Goodwin S."/>
            <person name="Spatafora J."/>
            <person name="Crous P."/>
            <person name="Grigoriev I."/>
        </authorList>
    </citation>
    <scope>NUCLEOTIDE SEQUENCE</scope>
    <source>
        <strain evidence="1">CBS 121167</strain>
    </source>
</reference>